<dbReference type="EMBL" id="JBGBZN010000002">
    <property type="protein sequence ID" value="MEY9473731.1"/>
    <property type="molecule type" value="Genomic_DNA"/>
</dbReference>
<proteinExistence type="predicted"/>
<evidence type="ECO:0000313" key="2">
    <source>
        <dbReference type="Proteomes" id="UP001565474"/>
    </source>
</evidence>
<evidence type="ECO:0000313" key="1">
    <source>
        <dbReference type="EMBL" id="MEY9473731.1"/>
    </source>
</evidence>
<sequence length="63" mass="6960">MKGYVFKAGAQTAITKEPDGSNLPPPKVGSWERIKEVKDVTVPGLIGFDPETFNKQGYQIWPP</sequence>
<name>A0ABV4GP57_9BRAD</name>
<gene>
    <name evidence="1" type="ORF">ABH992_006130</name>
</gene>
<accession>A0ABV4GP57</accession>
<organism evidence="1 2">
    <name type="scientific">Bradyrhizobium yuanmingense</name>
    <dbReference type="NCBI Taxonomy" id="108015"/>
    <lineage>
        <taxon>Bacteria</taxon>
        <taxon>Pseudomonadati</taxon>
        <taxon>Pseudomonadota</taxon>
        <taxon>Alphaproteobacteria</taxon>
        <taxon>Hyphomicrobiales</taxon>
        <taxon>Nitrobacteraceae</taxon>
        <taxon>Bradyrhizobium</taxon>
    </lineage>
</organism>
<reference evidence="1 2" key="1">
    <citation type="submission" date="2024-07" db="EMBL/GenBank/DDBJ databases">
        <title>Genomic Encyclopedia of Type Strains, Phase V (KMG-V): Genome sequencing to study the core and pangenomes of soil and plant-associated prokaryotes.</title>
        <authorList>
            <person name="Whitman W."/>
        </authorList>
    </citation>
    <scope>NUCLEOTIDE SEQUENCE [LARGE SCALE GENOMIC DNA]</scope>
    <source>
        <strain evidence="1 2">USDA 222</strain>
    </source>
</reference>
<dbReference type="Proteomes" id="UP001565474">
    <property type="component" value="Unassembled WGS sequence"/>
</dbReference>
<keyword evidence="2" id="KW-1185">Reference proteome</keyword>
<comment type="caution">
    <text evidence="1">The sequence shown here is derived from an EMBL/GenBank/DDBJ whole genome shotgun (WGS) entry which is preliminary data.</text>
</comment>
<protein>
    <submittedName>
        <fullName evidence="1">Uncharacterized protein</fullName>
    </submittedName>
</protein>
<dbReference type="RefSeq" id="WP_109143106.1">
    <property type="nucleotide sequence ID" value="NZ_JBGBYD010000002.1"/>
</dbReference>